<dbReference type="EMBL" id="JACWMW010000002">
    <property type="protein sequence ID" value="MBD1385350.1"/>
    <property type="molecule type" value="Genomic_DNA"/>
</dbReference>
<name>A0ABR7X6Y2_9SPHI</name>
<evidence type="ECO:0000313" key="1">
    <source>
        <dbReference type="EMBL" id="MBD1385350.1"/>
    </source>
</evidence>
<dbReference type="PROSITE" id="PS51257">
    <property type="entry name" value="PROKAR_LIPOPROTEIN"/>
    <property type="match status" value="1"/>
</dbReference>
<gene>
    <name evidence="1" type="ORF">IDJ75_08685</name>
</gene>
<evidence type="ECO:0008006" key="3">
    <source>
        <dbReference type="Google" id="ProtNLM"/>
    </source>
</evidence>
<sequence length="231" mass="26291">MNKVTFLFVAVLALFLYGCSSNQKPQFGKAPLHLDNFGLNLDVETFFGDESLFRNNEKYSVRSEEETIQIDGSDSTLRYVQYTVSSSHVGDTLARFNGFYFGDLNVVMDFDDKETFMVAASQENVRPGKLDTLIKEISAEYGSVLPNDKNNEPRYITYQWKKDNKLAKLVLNVESPLYSGNDTEQTPNTNKLYADAYHKADNVSVTFFITNPKFDHYLVKARSTSGLLTRY</sequence>
<proteinExistence type="predicted"/>
<dbReference type="RefSeq" id="WP_191175228.1">
    <property type="nucleotide sequence ID" value="NZ_JACWMW010000002.1"/>
</dbReference>
<reference evidence="1 2" key="1">
    <citation type="submission" date="2020-09" db="EMBL/GenBank/DDBJ databases">
        <title>Novel species of Mucilaginibacter isolated from a glacier on the Tibetan Plateau.</title>
        <authorList>
            <person name="Liu Q."/>
            <person name="Xin Y.-H."/>
        </authorList>
    </citation>
    <scope>NUCLEOTIDE SEQUENCE [LARGE SCALE GENOMIC DNA]</scope>
    <source>
        <strain evidence="1 2">CGMCC 1.13878</strain>
    </source>
</reference>
<accession>A0ABR7X6Y2</accession>
<protein>
    <recommendedName>
        <fullName evidence="3">Lipoprotein</fullName>
    </recommendedName>
</protein>
<evidence type="ECO:0000313" key="2">
    <source>
        <dbReference type="Proteomes" id="UP000618754"/>
    </source>
</evidence>
<organism evidence="1 2">
    <name type="scientific">Mucilaginibacter rigui</name>
    <dbReference type="NCBI Taxonomy" id="534635"/>
    <lineage>
        <taxon>Bacteria</taxon>
        <taxon>Pseudomonadati</taxon>
        <taxon>Bacteroidota</taxon>
        <taxon>Sphingobacteriia</taxon>
        <taxon>Sphingobacteriales</taxon>
        <taxon>Sphingobacteriaceae</taxon>
        <taxon>Mucilaginibacter</taxon>
    </lineage>
</organism>
<dbReference type="Proteomes" id="UP000618754">
    <property type="component" value="Unassembled WGS sequence"/>
</dbReference>
<comment type="caution">
    <text evidence="1">The sequence shown here is derived from an EMBL/GenBank/DDBJ whole genome shotgun (WGS) entry which is preliminary data.</text>
</comment>
<keyword evidence="2" id="KW-1185">Reference proteome</keyword>